<feature type="chain" id="PRO_5042050479" evidence="1">
    <location>
        <begin position="25"/>
        <end position="471"/>
    </location>
</feature>
<evidence type="ECO:0000313" key="2">
    <source>
        <dbReference type="EMBL" id="KAK3320196.1"/>
    </source>
</evidence>
<keyword evidence="1" id="KW-0732">Signal</keyword>
<keyword evidence="3" id="KW-1185">Reference proteome</keyword>
<sequence>MPGLRGVVGGLIAVAVCVGQGAEGRVLVGRAAAVTDSSCIDTDNANPPNFHFGYPTWRPADNMNCKSLFPVGADGQCFNHINPSNKCNAFCDFSYGWYYGQPVDTMDGRWCQLGQDCSKSISVGKTSGDSVSTSMDGGGSNSTTTGHKIGNSYSNAINWSIASKPEIAWISWGSLTIGQSFTHAYDTGRSWSTSINEAHGFSIGNSTSWSLSVSETDGLVKPAYASNYCGSWFIVPVLGATCGRGARGDLTTKARGAGGRGSQQCALHPKTASFHHCSAYGYKDVAKEKDTIKYKWVFVLRDCENGWVLPGEWQHPLFRNSFTLQDYGNYHLARFGFAPSENFRRKPEDDAWTSELIHSAGTFTKTIGPDDYNLEVCGRGKYCVRHRLTDGNCYNFPRGYLGEKSVHLVSAKTSPGTCCVLFSRPECFGLPQMVTGDIDDLAAVGYEGLAHSVVCGVDEYCNPARREHWAA</sequence>
<proteinExistence type="predicted"/>
<dbReference type="AlphaFoldDB" id="A0AAE0I9I4"/>
<evidence type="ECO:0000313" key="3">
    <source>
        <dbReference type="Proteomes" id="UP001286456"/>
    </source>
</evidence>
<dbReference type="Proteomes" id="UP001286456">
    <property type="component" value="Unassembled WGS sequence"/>
</dbReference>
<reference evidence="2" key="1">
    <citation type="journal article" date="2023" name="Mol. Phylogenet. Evol.">
        <title>Genome-scale phylogeny and comparative genomics of the fungal order Sordariales.</title>
        <authorList>
            <person name="Hensen N."/>
            <person name="Bonometti L."/>
            <person name="Westerberg I."/>
            <person name="Brannstrom I.O."/>
            <person name="Guillou S."/>
            <person name="Cros-Aarteil S."/>
            <person name="Calhoun S."/>
            <person name="Haridas S."/>
            <person name="Kuo A."/>
            <person name="Mondo S."/>
            <person name="Pangilinan J."/>
            <person name="Riley R."/>
            <person name="LaButti K."/>
            <person name="Andreopoulos B."/>
            <person name="Lipzen A."/>
            <person name="Chen C."/>
            <person name="Yan M."/>
            <person name="Daum C."/>
            <person name="Ng V."/>
            <person name="Clum A."/>
            <person name="Steindorff A."/>
            <person name="Ohm R.A."/>
            <person name="Martin F."/>
            <person name="Silar P."/>
            <person name="Natvig D.O."/>
            <person name="Lalanne C."/>
            <person name="Gautier V."/>
            <person name="Ament-Velasquez S.L."/>
            <person name="Kruys A."/>
            <person name="Hutchinson M.I."/>
            <person name="Powell A.J."/>
            <person name="Barry K."/>
            <person name="Miller A.N."/>
            <person name="Grigoriev I.V."/>
            <person name="Debuchy R."/>
            <person name="Gladieux P."/>
            <person name="Hiltunen Thoren M."/>
            <person name="Johannesson H."/>
        </authorList>
    </citation>
    <scope>NUCLEOTIDE SEQUENCE</scope>
    <source>
        <strain evidence="2">SMH4131-1</strain>
    </source>
</reference>
<dbReference type="EMBL" id="JAUEPO010000006">
    <property type="protein sequence ID" value="KAK3320196.1"/>
    <property type="molecule type" value="Genomic_DNA"/>
</dbReference>
<gene>
    <name evidence="2" type="ORF">B0T19DRAFT_468426</name>
</gene>
<organism evidence="2 3">
    <name type="scientific">Cercophora scortea</name>
    <dbReference type="NCBI Taxonomy" id="314031"/>
    <lineage>
        <taxon>Eukaryota</taxon>
        <taxon>Fungi</taxon>
        <taxon>Dikarya</taxon>
        <taxon>Ascomycota</taxon>
        <taxon>Pezizomycotina</taxon>
        <taxon>Sordariomycetes</taxon>
        <taxon>Sordariomycetidae</taxon>
        <taxon>Sordariales</taxon>
        <taxon>Lasiosphaeriaceae</taxon>
        <taxon>Cercophora</taxon>
    </lineage>
</organism>
<name>A0AAE0I9I4_9PEZI</name>
<protein>
    <submittedName>
        <fullName evidence="2">Uncharacterized protein</fullName>
    </submittedName>
</protein>
<comment type="caution">
    <text evidence="2">The sequence shown here is derived from an EMBL/GenBank/DDBJ whole genome shotgun (WGS) entry which is preliminary data.</text>
</comment>
<accession>A0AAE0I9I4</accession>
<evidence type="ECO:0000256" key="1">
    <source>
        <dbReference type="SAM" id="SignalP"/>
    </source>
</evidence>
<reference evidence="2" key="2">
    <citation type="submission" date="2023-06" db="EMBL/GenBank/DDBJ databases">
        <authorList>
            <consortium name="Lawrence Berkeley National Laboratory"/>
            <person name="Haridas S."/>
            <person name="Hensen N."/>
            <person name="Bonometti L."/>
            <person name="Westerberg I."/>
            <person name="Brannstrom I.O."/>
            <person name="Guillou S."/>
            <person name="Cros-Aarteil S."/>
            <person name="Calhoun S."/>
            <person name="Kuo A."/>
            <person name="Mondo S."/>
            <person name="Pangilinan J."/>
            <person name="Riley R."/>
            <person name="Labutti K."/>
            <person name="Andreopoulos B."/>
            <person name="Lipzen A."/>
            <person name="Chen C."/>
            <person name="Yanf M."/>
            <person name="Daum C."/>
            <person name="Ng V."/>
            <person name="Clum A."/>
            <person name="Steindorff A."/>
            <person name="Ohm R."/>
            <person name="Martin F."/>
            <person name="Silar P."/>
            <person name="Natvig D."/>
            <person name="Lalanne C."/>
            <person name="Gautier V."/>
            <person name="Ament-Velasquez S.L."/>
            <person name="Kruys A."/>
            <person name="Hutchinson M.I."/>
            <person name="Powell A.J."/>
            <person name="Barry K."/>
            <person name="Miller A.N."/>
            <person name="Grigoriev I.V."/>
            <person name="Debuchy R."/>
            <person name="Gladieux P."/>
            <person name="Thoren M.H."/>
            <person name="Johannesson H."/>
        </authorList>
    </citation>
    <scope>NUCLEOTIDE SEQUENCE</scope>
    <source>
        <strain evidence="2">SMH4131-1</strain>
    </source>
</reference>
<feature type="signal peptide" evidence="1">
    <location>
        <begin position="1"/>
        <end position="24"/>
    </location>
</feature>